<dbReference type="AlphaFoldDB" id="A0A0C3NUR9"/>
<feature type="non-terminal residue" evidence="1">
    <location>
        <position position="1"/>
    </location>
</feature>
<evidence type="ECO:0000313" key="1">
    <source>
        <dbReference type="EMBL" id="KIO04630.1"/>
    </source>
</evidence>
<accession>A0A0C3NUR9</accession>
<proteinExistence type="predicted"/>
<evidence type="ECO:0000313" key="2">
    <source>
        <dbReference type="Proteomes" id="UP000054217"/>
    </source>
</evidence>
<keyword evidence="2" id="KW-1185">Reference proteome</keyword>
<reference evidence="2" key="2">
    <citation type="submission" date="2015-01" db="EMBL/GenBank/DDBJ databases">
        <title>Evolutionary Origins and Diversification of the Mycorrhizal Mutualists.</title>
        <authorList>
            <consortium name="DOE Joint Genome Institute"/>
            <consortium name="Mycorrhizal Genomics Consortium"/>
            <person name="Kohler A."/>
            <person name="Kuo A."/>
            <person name="Nagy L.G."/>
            <person name="Floudas D."/>
            <person name="Copeland A."/>
            <person name="Barry K.W."/>
            <person name="Cichocki N."/>
            <person name="Veneault-Fourrey C."/>
            <person name="LaButti K."/>
            <person name="Lindquist E.A."/>
            <person name="Lipzen A."/>
            <person name="Lundell T."/>
            <person name="Morin E."/>
            <person name="Murat C."/>
            <person name="Riley R."/>
            <person name="Ohm R."/>
            <person name="Sun H."/>
            <person name="Tunlid A."/>
            <person name="Henrissat B."/>
            <person name="Grigoriev I.V."/>
            <person name="Hibbett D.S."/>
            <person name="Martin F."/>
        </authorList>
    </citation>
    <scope>NUCLEOTIDE SEQUENCE [LARGE SCALE GENOMIC DNA]</scope>
    <source>
        <strain evidence="2">Marx 270</strain>
    </source>
</reference>
<dbReference type="InParanoid" id="A0A0C3NUR9"/>
<gene>
    <name evidence="1" type="ORF">M404DRAFT_83315</name>
</gene>
<feature type="non-terminal residue" evidence="1">
    <location>
        <position position="74"/>
    </location>
</feature>
<dbReference type="EMBL" id="KN831970">
    <property type="protein sequence ID" value="KIO04630.1"/>
    <property type="molecule type" value="Genomic_DNA"/>
</dbReference>
<organism evidence="1 2">
    <name type="scientific">Pisolithus tinctorius Marx 270</name>
    <dbReference type="NCBI Taxonomy" id="870435"/>
    <lineage>
        <taxon>Eukaryota</taxon>
        <taxon>Fungi</taxon>
        <taxon>Dikarya</taxon>
        <taxon>Basidiomycota</taxon>
        <taxon>Agaricomycotina</taxon>
        <taxon>Agaricomycetes</taxon>
        <taxon>Agaricomycetidae</taxon>
        <taxon>Boletales</taxon>
        <taxon>Sclerodermatineae</taxon>
        <taxon>Pisolithaceae</taxon>
        <taxon>Pisolithus</taxon>
    </lineage>
</organism>
<name>A0A0C3NUR9_PISTI</name>
<dbReference type="STRING" id="870435.A0A0C3NUR9"/>
<dbReference type="OrthoDB" id="2669721at2759"/>
<sequence length="74" mass="8337">DHTFTSCPFLFLTCADGPGLLTLSNCIGHQGKNRCYLFCPVERCHKPGASQYYLVPLKLHNYDIPDCNHPNINI</sequence>
<dbReference type="HOGENOM" id="CLU_148805_2_0_1"/>
<protein>
    <submittedName>
        <fullName evidence="1">Uncharacterized protein</fullName>
    </submittedName>
</protein>
<reference evidence="1 2" key="1">
    <citation type="submission" date="2014-04" db="EMBL/GenBank/DDBJ databases">
        <authorList>
            <consortium name="DOE Joint Genome Institute"/>
            <person name="Kuo A."/>
            <person name="Kohler A."/>
            <person name="Costa M.D."/>
            <person name="Nagy L.G."/>
            <person name="Floudas D."/>
            <person name="Copeland A."/>
            <person name="Barry K.W."/>
            <person name="Cichocki N."/>
            <person name="Veneault-Fourrey C."/>
            <person name="LaButti K."/>
            <person name="Lindquist E.A."/>
            <person name="Lipzen A."/>
            <person name="Lundell T."/>
            <person name="Morin E."/>
            <person name="Murat C."/>
            <person name="Sun H."/>
            <person name="Tunlid A."/>
            <person name="Henrissat B."/>
            <person name="Grigoriev I.V."/>
            <person name="Hibbett D.S."/>
            <person name="Martin F."/>
            <person name="Nordberg H.P."/>
            <person name="Cantor M.N."/>
            <person name="Hua S.X."/>
        </authorList>
    </citation>
    <scope>NUCLEOTIDE SEQUENCE [LARGE SCALE GENOMIC DNA]</scope>
    <source>
        <strain evidence="1 2">Marx 270</strain>
    </source>
</reference>
<dbReference type="Proteomes" id="UP000054217">
    <property type="component" value="Unassembled WGS sequence"/>
</dbReference>